<protein>
    <submittedName>
        <fullName evidence="7">(S)-sulfolactate dehydrogenase</fullName>
    </submittedName>
</protein>
<keyword evidence="3" id="KW-0520">NAD</keyword>
<evidence type="ECO:0000256" key="4">
    <source>
        <dbReference type="RuleBase" id="RU003719"/>
    </source>
</evidence>
<evidence type="ECO:0000259" key="5">
    <source>
        <dbReference type="Pfam" id="PF00389"/>
    </source>
</evidence>
<dbReference type="SUPFAM" id="SSF51735">
    <property type="entry name" value="NAD(P)-binding Rossmann-fold domains"/>
    <property type="match status" value="1"/>
</dbReference>
<evidence type="ECO:0000259" key="6">
    <source>
        <dbReference type="Pfam" id="PF02826"/>
    </source>
</evidence>
<dbReference type="GO" id="GO:0016616">
    <property type="term" value="F:oxidoreductase activity, acting on the CH-OH group of donors, NAD or NADP as acceptor"/>
    <property type="evidence" value="ECO:0007669"/>
    <property type="project" value="InterPro"/>
</dbReference>
<dbReference type="CDD" id="cd12173">
    <property type="entry name" value="PGDH_4"/>
    <property type="match status" value="1"/>
</dbReference>
<dbReference type="InterPro" id="IPR050857">
    <property type="entry name" value="D-2-hydroxyacid_DH"/>
</dbReference>
<dbReference type="Proteomes" id="UP000198307">
    <property type="component" value="Unassembled WGS sequence"/>
</dbReference>
<dbReference type="InterPro" id="IPR006139">
    <property type="entry name" value="D-isomer_2_OHA_DH_cat_dom"/>
</dbReference>
<dbReference type="InterPro" id="IPR029753">
    <property type="entry name" value="D-isomer_DH_CS"/>
</dbReference>
<dbReference type="EMBL" id="FZQB01000005">
    <property type="protein sequence ID" value="SNT73518.1"/>
    <property type="molecule type" value="Genomic_DNA"/>
</dbReference>
<evidence type="ECO:0000313" key="8">
    <source>
        <dbReference type="Proteomes" id="UP000198307"/>
    </source>
</evidence>
<dbReference type="FunFam" id="3.40.50.720:FF:000203">
    <property type="entry name" value="D-3-phosphoglycerate dehydrogenase (SerA)"/>
    <property type="match status" value="1"/>
</dbReference>
<evidence type="ECO:0000256" key="2">
    <source>
        <dbReference type="ARBA" id="ARBA00023002"/>
    </source>
</evidence>
<dbReference type="AlphaFoldDB" id="A0A239PTQ8"/>
<organism evidence="7 8">
    <name type="scientific">Paracoccus seriniphilus</name>
    <dbReference type="NCBI Taxonomy" id="184748"/>
    <lineage>
        <taxon>Bacteria</taxon>
        <taxon>Pseudomonadati</taxon>
        <taxon>Pseudomonadota</taxon>
        <taxon>Alphaproteobacteria</taxon>
        <taxon>Rhodobacterales</taxon>
        <taxon>Paracoccaceae</taxon>
        <taxon>Paracoccus</taxon>
    </lineage>
</organism>
<name>A0A239PTQ8_9RHOB</name>
<dbReference type="PROSITE" id="PS00670">
    <property type="entry name" value="D_2_HYDROXYACID_DH_2"/>
    <property type="match status" value="1"/>
</dbReference>
<reference evidence="7 8" key="1">
    <citation type="submission" date="2017-07" db="EMBL/GenBank/DDBJ databases">
        <authorList>
            <person name="Sun Z.S."/>
            <person name="Albrecht U."/>
            <person name="Echele G."/>
            <person name="Lee C.C."/>
        </authorList>
    </citation>
    <scope>NUCLEOTIDE SEQUENCE [LARGE SCALE GENOMIC DNA]</scope>
    <source>
        <strain evidence="7 8">DSM 14827</strain>
    </source>
</reference>
<dbReference type="PANTHER" id="PTHR42789">
    <property type="entry name" value="D-ISOMER SPECIFIC 2-HYDROXYACID DEHYDROGENASE FAMILY PROTEIN (AFU_ORTHOLOGUE AFUA_6G10090)"/>
    <property type="match status" value="1"/>
</dbReference>
<feature type="domain" description="D-isomer specific 2-hydroxyacid dehydrogenase NAD-binding" evidence="6">
    <location>
        <begin position="108"/>
        <end position="284"/>
    </location>
</feature>
<dbReference type="PANTHER" id="PTHR42789:SF1">
    <property type="entry name" value="D-ISOMER SPECIFIC 2-HYDROXYACID DEHYDROGENASE FAMILY PROTEIN (AFU_ORTHOLOGUE AFUA_6G10090)"/>
    <property type="match status" value="1"/>
</dbReference>
<evidence type="ECO:0000256" key="3">
    <source>
        <dbReference type="ARBA" id="ARBA00023027"/>
    </source>
</evidence>
<evidence type="ECO:0000313" key="7">
    <source>
        <dbReference type="EMBL" id="SNT73518.1"/>
    </source>
</evidence>
<keyword evidence="8" id="KW-1185">Reference proteome</keyword>
<dbReference type="RefSeq" id="WP_089344011.1">
    <property type="nucleotide sequence ID" value="NZ_CP067132.1"/>
</dbReference>
<sequence length="310" mass="32603">MSRVVISEFMDETAVERLSGAAPTLYQPDLVDRREDLIAALGGAEVLVVRNRTRVDAALLDAGKGLQAVGRLGVGLDNIDLDACKARGIQVWPATGANDLAVAEYVLTSVLMLLRGAYLASASVAAGDWPRQQLIGREMSGRVMGLLGYGAIARQVATRVKAMGMSVIAHDPHLPQSDPAWSGIGRVSLEELLAQSDALSLHVPLTPQTRHIIDAKALTRMKPGAVLVNAARGGVVDEAALAAALGEGRLAGAALDVFEVEPLDAAHGANFAGISNIILTPHIAGVTEESNIRVSNMIADKVLDHLKERV</sequence>
<gene>
    <name evidence="7" type="ORF">SAMN05444959_10567</name>
</gene>
<dbReference type="PROSITE" id="PS00671">
    <property type="entry name" value="D_2_HYDROXYACID_DH_3"/>
    <property type="match status" value="1"/>
</dbReference>
<keyword evidence="2 4" id="KW-0560">Oxidoreductase</keyword>
<proteinExistence type="inferred from homology"/>
<feature type="domain" description="D-isomer specific 2-hydroxyacid dehydrogenase catalytic" evidence="5">
    <location>
        <begin position="31"/>
        <end position="308"/>
    </location>
</feature>
<evidence type="ECO:0000256" key="1">
    <source>
        <dbReference type="ARBA" id="ARBA00005854"/>
    </source>
</evidence>
<dbReference type="InterPro" id="IPR006140">
    <property type="entry name" value="D-isomer_DH_NAD-bd"/>
</dbReference>
<dbReference type="Pfam" id="PF02826">
    <property type="entry name" value="2-Hacid_dh_C"/>
    <property type="match status" value="1"/>
</dbReference>
<accession>A0A239PTQ8</accession>
<dbReference type="SUPFAM" id="SSF52283">
    <property type="entry name" value="Formate/glycerate dehydrogenase catalytic domain-like"/>
    <property type="match status" value="1"/>
</dbReference>
<dbReference type="Gene3D" id="3.40.50.720">
    <property type="entry name" value="NAD(P)-binding Rossmann-like Domain"/>
    <property type="match status" value="2"/>
</dbReference>
<dbReference type="InterPro" id="IPR036291">
    <property type="entry name" value="NAD(P)-bd_dom_sf"/>
</dbReference>
<dbReference type="GO" id="GO:0051287">
    <property type="term" value="F:NAD binding"/>
    <property type="evidence" value="ECO:0007669"/>
    <property type="project" value="InterPro"/>
</dbReference>
<dbReference type="OrthoDB" id="9793626at2"/>
<dbReference type="Pfam" id="PF00389">
    <property type="entry name" value="2-Hacid_dh"/>
    <property type="match status" value="1"/>
</dbReference>
<comment type="similarity">
    <text evidence="1 4">Belongs to the D-isomer specific 2-hydroxyacid dehydrogenase family.</text>
</comment>